<dbReference type="Pfam" id="PF03466">
    <property type="entry name" value="LysR_substrate"/>
    <property type="match status" value="1"/>
</dbReference>
<keyword evidence="3" id="KW-0238">DNA-binding</keyword>
<dbReference type="CDD" id="cd05466">
    <property type="entry name" value="PBP2_LTTR_substrate"/>
    <property type="match status" value="1"/>
</dbReference>
<dbReference type="SUPFAM" id="SSF46785">
    <property type="entry name" value="Winged helix' DNA-binding domain"/>
    <property type="match status" value="1"/>
</dbReference>
<keyword evidence="4" id="KW-0804">Transcription</keyword>
<dbReference type="InterPro" id="IPR000847">
    <property type="entry name" value="LysR_HTH_N"/>
</dbReference>
<dbReference type="Gene3D" id="1.10.10.10">
    <property type="entry name" value="Winged helix-like DNA-binding domain superfamily/Winged helix DNA-binding domain"/>
    <property type="match status" value="1"/>
</dbReference>
<gene>
    <name evidence="6" type="ORF">H9701_08590</name>
</gene>
<dbReference type="AlphaFoldDB" id="A0A9D2T164"/>
<dbReference type="Proteomes" id="UP000823882">
    <property type="component" value="Unassembled WGS sequence"/>
</dbReference>
<dbReference type="SUPFAM" id="SSF53850">
    <property type="entry name" value="Periplasmic binding protein-like II"/>
    <property type="match status" value="1"/>
</dbReference>
<evidence type="ECO:0000313" key="7">
    <source>
        <dbReference type="Proteomes" id="UP000823882"/>
    </source>
</evidence>
<dbReference type="Gene3D" id="3.40.190.10">
    <property type="entry name" value="Periplasmic binding protein-like II"/>
    <property type="match status" value="2"/>
</dbReference>
<dbReference type="Pfam" id="PF00126">
    <property type="entry name" value="HTH_1"/>
    <property type="match status" value="1"/>
</dbReference>
<organism evidence="6 7">
    <name type="scientific">Candidatus Intestinimonas pullistercoris</name>
    <dbReference type="NCBI Taxonomy" id="2838623"/>
    <lineage>
        <taxon>Bacteria</taxon>
        <taxon>Bacillati</taxon>
        <taxon>Bacillota</taxon>
        <taxon>Clostridia</taxon>
        <taxon>Eubacteriales</taxon>
        <taxon>Intestinimonas</taxon>
    </lineage>
</organism>
<dbReference type="GO" id="GO:0032993">
    <property type="term" value="C:protein-DNA complex"/>
    <property type="evidence" value="ECO:0007669"/>
    <property type="project" value="TreeGrafter"/>
</dbReference>
<evidence type="ECO:0000259" key="5">
    <source>
        <dbReference type="PROSITE" id="PS50931"/>
    </source>
</evidence>
<dbReference type="InterPro" id="IPR005119">
    <property type="entry name" value="LysR_subst-bd"/>
</dbReference>
<evidence type="ECO:0000313" key="6">
    <source>
        <dbReference type="EMBL" id="HJC41596.1"/>
    </source>
</evidence>
<keyword evidence="2" id="KW-0805">Transcription regulation</keyword>
<name>A0A9D2T164_9FIRM</name>
<evidence type="ECO:0000256" key="1">
    <source>
        <dbReference type="ARBA" id="ARBA00009437"/>
    </source>
</evidence>
<dbReference type="InterPro" id="IPR036388">
    <property type="entry name" value="WH-like_DNA-bd_sf"/>
</dbReference>
<evidence type="ECO:0000256" key="4">
    <source>
        <dbReference type="ARBA" id="ARBA00023163"/>
    </source>
</evidence>
<feature type="domain" description="HTH lysR-type" evidence="5">
    <location>
        <begin position="1"/>
        <end position="58"/>
    </location>
</feature>
<proteinExistence type="inferred from homology"/>
<evidence type="ECO:0000256" key="2">
    <source>
        <dbReference type="ARBA" id="ARBA00023015"/>
    </source>
</evidence>
<accession>A0A9D2T164</accession>
<dbReference type="InterPro" id="IPR036390">
    <property type="entry name" value="WH_DNA-bd_sf"/>
</dbReference>
<reference evidence="6" key="1">
    <citation type="journal article" date="2021" name="PeerJ">
        <title>Extensive microbial diversity within the chicken gut microbiome revealed by metagenomics and culture.</title>
        <authorList>
            <person name="Gilroy R."/>
            <person name="Ravi A."/>
            <person name="Getino M."/>
            <person name="Pursley I."/>
            <person name="Horton D.L."/>
            <person name="Alikhan N.F."/>
            <person name="Baker D."/>
            <person name="Gharbi K."/>
            <person name="Hall N."/>
            <person name="Watson M."/>
            <person name="Adriaenssens E.M."/>
            <person name="Foster-Nyarko E."/>
            <person name="Jarju S."/>
            <person name="Secka A."/>
            <person name="Antonio M."/>
            <person name="Oren A."/>
            <person name="Chaudhuri R.R."/>
            <person name="La Ragione R."/>
            <person name="Hildebrand F."/>
            <person name="Pallen M.J."/>
        </authorList>
    </citation>
    <scope>NUCLEOTIDE SEQUENCE</scope>
    <source>
        <strain evidence="6">CHK186-1790</strain>
    </source>
</reference>
<dbReference type="PANTHER" id="PTHR30346">
    <property type="entry name" value="TRANSCRIPTIONAL DUAL REGULATOR HCAR-RELATED"/>
    <property type="match status" value="1"/>
</dbReference>
<dbReference type="EMBL" id="DWWJ01000155">
    <property type="protein sequence ID" value="HJC41596.1"/>
    <property type="molecule type" value="Genomic_DNA"/>
</dbReference>
<comment type="caution">
    <text evidence="6">The sequence shown here is derived from an EMBL/GenBank/DDBJ whole genome shotgun (WGS) entry which is preliminary data.</text>
</comment>
<reference evidence="6" key="2">
    <citation type="submission" date="2021-04" db="EMBL/GenBank/DDBJ databases">
        <authorList>
            <person name="Gilroy R."/>
        </authorList>
    </citation>
    <scope>NUCLEOTIDE SEQUENCE</scope>
    <source>
        <strain evidence="6">CHK186-1790</strain>
    </source>
</reference>
<evidence type="ECO:0000256" key="3">
    <source>
        <dbReference type="ARBA" id="ARBA00023125"/>
    </source>
</evidence>
<dbReference type="PANTHER" id="PTHR30346:SF0">
    <property type="entry name" value="HCA OPERON TRANSCRIPTIONAL ACTIVATOR HCAR"/>
    <property type="match status" value="1"/>
</dbReference>
<sequence length="308" mass="33957">MNTTQLECFMAVANFLNFSRAAEQLRLTQPAVTHQIRTLEDELGTKLFRRTTKEVTLTQAGFQFIHDARSILSISQRAKKRLERPSAQDIVEFPIGCHSFAMLSSFPQVLGDLVGQFPGLRPQLRVVPFPHLYRLLEDEEVEAVVGYHLQEGKRSTVVYQEVARVPLVCICARESPLAGRTALRLEDLAGERLILNDPMRCPPVLARFQGELIQERSPAELCFCGGIDEALCLARAGLGVALSPHLLPPAGDGLAYLPLEGVSPVSFGVFHRARKSSPHGKVFLRLMREAFSSPAPGPDLPIDSADVP</sequence>
<dbReference type="PROSITE" id="PS50931">
    <property type="entry name" value="HTH_LYSR"/>
    <property type="match status" value="1"/>
</dbReference>
<dbReference type="GO" id="GO:0003677">
    <property type="term" value="F:DNA binding"/>
    <property type="evidence" value="ECO:0007669"/>
    <property type="project" value="UniProtKB-KW"/>
</dbReference>
<dbReference type="FunFam" id="1.10.10.10:FF:000001">
    <property type="entry name" value="LysR family transcriptional regulator"/>
    <property type="match status" value="1"/>
</dbReference>
<dbReference type="GO" id="GO:0003700">
    <property type="term" value="F:DNA-binding transcription factor activity"/>
    <property type="evidence" value="ECO:0007669"/>
    <property type="project" value="InterPro"/>
</dbReference>
<comment type="similarity">
    <text evidence="1">Belongs to the LysR transcriptional regulatory family.</text>
</comment>
<dbReference type="PRINTS" id="PR00039">
    <property type="entry name" value="HTHLYSR"/>
</dbReference>
<protein>
    <submittedName>
        <fullName evidence="6">LysR family transcriptional regulator</fullName>
    </submittedName>
</protein>